<dbReference type="GO" id="GO:0030915">
    <property type="term" value="C:Smc5-Smc6 complex"/>
    <property type="evidence" value="ECO:0007669"/>
    <property type="project" value="InterPro"/>
</dbReference>
<feature type="domain" description="SP-RING-type" evidence="12">
    <location>
        <begin position="285"/>
        <end position="356"/>
    </location>
</feature>
<evidence type="ECO:0000256" key="1">
    <source>
        <dbReference type="ARBA" id="ARBA00004123"/>
    </source>
</evidence>
<dbReference type="GO" id="GO:0000724">
    <property type="term" value="P:double-strand break repair via homologous recombination"/>
    <property type="evidence" value="ECO:0007669"/>
    <property type="project" value="InterPro"/>
</dbReference>
<evidence type="ECO:0000256" key="4">
    <source>
        <dbReference type="ARBA" id="ARBA00022679"/>
    </source>
</evidence>
<feature type="region of interest" description="Disordered" evidence="11">
    <location>
        <begin position="1"/>
        <end position="44"/>
    </location>
</feature>
<keyword evidence="8" id="KW-0862">Zinc</keyword>
<evidence type="ECO:0000256" key="8">
    <source>
        <dbReference type="ARBA" id="ARBA00022833"/>
    </source>
</evidence>
<keyword evidence="14" id="KW-1185">Reference proteome</keyword>
<protein>
    <recommendedName>
        <fullName evidence="12">SP-RING-type domain-containing protein</fullName>
    </recommendedName>
</protein>
<dbReference type="GO" id="GO:0005634">
    <property type="term" value="C:nucleus"/>
    <property type="evidence" value="ECO:0007669"/>
    <property type="project" value="UniProtKB-SubCell"/>
</dbReference>
<keyword evidence="7" id="KW-0833">Ubl conjugation pathway</keyword>
<reference evidence="13" key="1">
    <citation type="submission" date="2022-10" db="EMBL/GenBank/DDBJ databases">
        <title>Tapping the CABI collections for fungal endophytes: first genome assemblies for Collariella, Neodidymelliopsis, Ascochyta clinopodiicola, Didymella pomorum, Didymosphaeria variabile, Neocosmospora piperis and Neocucurbitaria cava.</title>
        <authorList>
            <person name="Hill R."/>
        </authorList>
    </citation>
    <scope>NUCLEOTIDE SEQUENCE</scope>
    <source>
        <strain evidence="13">IMI 360193</strain>
    </source>
</reference>
<dbReference type="Pfam" id="PF11789">
    <property type="entry name" value="zf-Nse"/>
    <property type="match status" value="1"/>
</dbReference>
<feature type="compositionally biased region" description="Acidic residues" evidence="11">
    <location>
        <begin position="391"/>
        <end position="404"/>
    </location>
</feature>
<comment type="pathway">
    <text evidence="2">Protein modification; protein sumoylation.</text>
</comment>
<dbReference type="GO" id="GO:0016925">
    <property type="term" value="P:protein sumoylation"/>
    <property type="evidence" value="ECO:0007669"/>
    <property type="project" value="TreeGrafter"/>
</dbReference>
<proteinExistence type="inferred from homology"/>
<dbReference type="GO" id="GO:0061665">
    <property type="term" value="F:SUMO ligase activity"/>
    <property type="evidence" value="ECO:0007669"/>
    <property type="project" value="TreeGrafter"/>
</dbReference>
<dbReference type="GO" id="GO:0008270">
    <property type="term" value="F:zinc ion binding"/>
    <property type="evidence" value="ECO:0007669"/>
    <property type="project" value="UniProtKB-KW"/>
</dbReference>
<keyword evidence="10" id="KW-0175">Coiled coil</keyword>
<organism evidence="13 14">
    <name type="scientific">Didymella glomerata</name>
    <dbReference type="NCBI Taxonomy" id="749621"/>
    <lineage>
        <taxon>Eukaryota</taxon>
        <taxon>Fungi</taxon>
        <taxon>Dikarya</taxon>
        <taxon>Ascomycota</taxon>
        <taxon>Pezizomycotina</taxon>
        <taxon>Dothideomycetes</taxon>
        <taxon>Pleosporomycetidae</taxon>
        <taxon>Pleosporales</taxon>
        <taxon>Pleosporineae</taxon>
        <taxon>Didymellaceae</taxon>
        <taxon>Didymella</taxon>
    </lineage>
</organism>
<evidence type="ECO:0000256" key="6">
    <source>
        <dbReference type="ARBA" id="ARBA00022771"/>
    </source>
</evidence>
<feature type="compositionally biased region" description="Polar residues" evidence="11">
    <location>
        <begin position="1"/>
        <end position="30"/>
    </location>
</feature>
<evidence type="ECO:0000259" key="12">
    <source>
        <dbReference type="Pfam" id="PF11789"/>
    </source>
</evidence>
<keyword evidence="4" id="KW-0808">Transferase</keyword>
<evidence type="ECO:0000256" key="11">
    <source>
        <dbReference type="SAM" id="MobiDB-lite"/>
    </source>
</evidence>
<accession>A0A9W9BYX7</accession>
<feature type="compositionally biased region" description="Low complexity" evidence="11">
    <location>
        <begin position="166"/>
        <end position="179"/>
    </location>
</feature>
<dbReference type="InterPro" id="IPR013083">
    <property type="entry name" value="Znf_RING/FYVE/PHD"/>
</dbReference>
<feature type="region of interest" description="Disordered" evidence="11">
    <location>
        <begin position="391"/>
        <end position="448"/>
    </location>
</feature>
<dbReference type="CDD" id="cd16651">
    <property type="entry name" value="SPL-RING_NSE2"/>
    <property type="match status" value="1"/>
</dbReference>
<evidence type="ECO:0000256" key="7">
    <source>
        <dbReference type="ARBA" id="ARBA00022786"/>
    </source>
</evidence>
<feature type="compositionally biased region" description="Low complexity" evidence="11">
    <location>
        <begin position="415"/>
        <end position="433"/>
    </location>
</feature>
<keyword evidence="5" id="KW-0479">Metal-binding</keyword>
<evidence type="ECO:0000313" key="14">
    <source>
        <dbReference type="Proteomes" id="UP001140562"/>
    </source>
</evidence>
<feature type="compositionally biased region" description="Acidic residues" evidence="11">
    <location>
        <begin position="183"/>
        <end position="192"/>
    </location>
</feature>
<evidence type="ECO:0000256" key="2">
    <source>
        <dbReference type="ARBA" id="ARBA00004718"/>
    </source>
</evidence>
<evidence type="ECO:0000256" key="3">
    <source>
        <dbReference type="ARBA" id="ARBA00008212"/>
    </source>
</evidence>
<evidence type="ECO:0000256" key="9">
    <source>
        <dbReference type="ARBA" id="ARBA00023242"/>
    </source>
</evidence>
<evidence type="ECO:0000313" key="13">
    <source>
        <dbReference type="EMBL" id="KAJ4336333.1"/>
    </source>
</evidence>
<dbReference type="PANTHER" id="PTHR21330">
    <property type="entry name" value="E3 SUMO-PROTEIN LIGASE NSE2"/>
    <property type="match status" value="1"/>
</dbReference>
<dbReference type="Gene3D" id="3.30.40.10">
    <property type="entry name" value="Zinc/RING finger domain, C3HC4 (zinc finger)"/>
    <property type="match status" value="1"/>
</dbReference>
<feature type="compositionally biased region" description="Acidic residues" evidence="11">
    <location>
        <begin position="437"/>
        <end position="448"/>
    </location>
</feature>
<comment type="caution">
    <text evidence="13">The sequence shown here is derived from an EMBL/GenBank/DDBJ whole genome shotgun (WGS) entry which is preliminary data.</text>
</comment>
<dbReference type="InterPro" id="IPR004181">
    <property type="entry name" value="Znf_MIZ"/>
</dbReference>
<sequence>MSSRSRQSRVGATPSRQSVTATSLQTQSTLPAYKKPSHPLDGEAQRALRELNGMALTSVKKHNKEAIITIRSTAEGVNDMLSDHQRYFNGRSKKWEAGKKLDEKEDEEALMKDLQQKVDDATAKLEESLRTVIDSSIAAQRIEDALEWLRQNAPRQIEEEYESQLTQRATQRRQTQNRAGSEAIDEQEDLEEGPTPGPTPLDRSQLALTGSVEMFNERMTREQDRYTSLSLTARYARHNEYRDFKRVIHDARHGDTIPLGHEDTWFTDAGEPALGVTQVVNEDEDDIVIDREKVSTKCPITFQTLKEPYTSTKCGGRGGGQHTFEKSAILDMIRTSGSHYGAGGKKSVACPIPGCDNLIPGIQQLSADDFRFDAVLIRKIRRLQQAALEESQMDLDDDDDDDDNVQAPQTQNTQASRRSASRVPSSQLPPQSSIIEDLGDPSDEDDDE</sequence>
<gene>
    <name evidence="13" type="ORF">N0V87_005484</name>
</gene>
<comment type="similarity">
    <text evidence="3">Belongs to the NSE2 family.</text>
</comment>
<dbReference type="EMBL" id="JAPEUV010000050">
    <property type="protein sequence ID" value="KAJ4336333.1"/>
    <property type="molecule type" value="Genomic_DNA"/>
</dbReference>
<dbReference type="InterPro" id="IPR026846">
    <property type="entry name" value="Nse2(Mms21)"/>
</dbReference>
<name>A0A9W9BYX7_9PLEO</name>
<feature type="region of interest" description="Disordered" evidence="11">
    <location>
        <begin position="160"/>
        <end position="204"/>
    </location>
</feature>
<keyword evidence="6" id="KW-0863">Zinc-finger</keyword>
<keyword evidence="9" id="KW-0539">Nucleus</keyword>
<comment type="subcellular location">
    <subcellularLocation>
        <location evidence="1">Nucleus</location>
    </subcellularLocation>
</comment>
<feature type="coiled-coil region" evidence="10">
    <location>
        <begin position="97"/>
        <end position="131"/>
    </location>
</feature>
<dbReference type="PANTHER" id="PTHR21330:SF1">
    <property type="entry name" value="E3 SUMO-PROTEIN LIGASE NSE2"/>
    <property type="match status" value="1"/>
</dbReference>
<dbReference type="AlphaFoldDB" id="A0A9W9BYX7"/>
<dbReference type="Proteomes" id="UP001140562">
    <property type="component" value="Unassembled WGS sequence"/>
</dbReference>
<evidence type="ECO:0000256" key="5">
    <source>
        <dbReference type="ARBA" id="ARBA00022723"/>
    </source>
</evidence>
<evidence type="ECO:0000256" key="10">
    <source>
        <dbReference type="SAM" id="Coils"/>
    </source>
</evidence>
<dbReference type="OrthoDB" id="756301at2759"/>